<proteinExistence type="predicted"/>
<name>A0A2P2ND27_RHIMU</name>
<dbReference type="AlphaFoldDB" id="A0A2P2ND27"/>
<dbReference type="EMBL" id="GGEC01059890">
    <property type="protein sequence ID" value="MBX40374.1"/>
    <property type="molecule type" value="Transcribed_RNA"/>
</dbReference>
<reference evidence="1" key="1">
    <citation type="submission" date="2018-02" db="EMBL/GenBank/DDBJ databases">
        <title>Rhizophora mucronata_Transcriptome.</title>
        <authorList>
            <person name="Meera S.P."/>
            <person name="Sreeshan A."/>
            <person name="Augustine A."/>
        </authorList>
    </citation>
    <scope>NUCLEOTIDE SEQUENCE</scope>
    <source>
        <tissue evidence="1">Leaf</tissue>
    </source>
</reference>
<organism evidence="1">
    <name type="scientific">Rhizophora mucronata</name>
    <name type="common">Asiatic mangrove</name>
    <dbReference type="NCBI Taxonomy" id="61149"/>
    <lineage>
        <taxon>Eukaryota</taxon>
        <taxon>Viridiplantae</taxon>
        <taxon>Streptophyta</taxon>
        <taxon>Embryophyta</taxon>
        <taxon>Tracheophyta</taxon>
        <taxon>Spermatophyta</taxon>
        <taxon>Magnoliopsida</taxon>
        <taxon>eudicotyledons</taxon>
        <taxon>Gunneridae</taxon>
        <taxon>Pentapetalae</taxon>
        <taxon>rosids</taxon>
        <taxon>fabids</taxon>
        <taxon>Malpighiales</taxon>
        <taxon>Rhizophoraceae</taxon>
        <taxon>Rhizophora</taxon>
    </lineage>
</organism>
<sequence>MQALTHTFFLECNLHLSPQSGMQSAFVLTGGGVGVGGFNGGAGVGGL</sequence>
<accession>A0A2P2ND27</accession>
<evidence type="ECO:0000313" key="1">
    <source>
        <dbReference type="EMBL" id="MBX40374.1"/>
    </source>
</evidence>
<protein>
    <submittedName>
        <fullName evidence="1">Uncharacterized protein</fullName>
    </submittedName>
</protein>